<keyword evidence="2" id="KW-1185">Reference proteome</keyword>
<proteinExistence type="predicted"/>
<evidence type="ECO:0000313" key="1">
    <source>
        <dbReference type="EMBL" id="MDP5182213.1"/>
    </source>
</evidence>
<name>A0ABT9I9G7_9ACTN</name>
<dbReference type="CDD" id="cd19166">
    <property type="entry name" value="HemeO-bac"/>
    <property type="match status" value="1"/>
</dbReference>
<dbReference type="InterPro" id="IPR016084">
    <property type="entry name" value="Haem_Oase-like_multi-hlx"/>
</dbReference>
<sequence length="213" mass="22704">MAAGDMAAQVEHPRSGHDDVLRALRTGTAGEHQILEDTLDLLDPELDRARLAHVLGLMHGFWTAAERGLDEWAERHPADAARVDWARRRRAGLFAADLAMLGAPVPGAAPELPPVPGTDEALGRLYVLEGSTLGGTFIDRHLAALPRLAGVRIRAFSPYGSETGAMWAAYRRVARAHVAAGGDAERVLGAARDAFRALTGWCRPAARAQAVGA</sequence>
<comment type="caution">
    <text evidence="1">The sequence shown here is derived from an EMBL/GenBank/DDBJ whole genome shotgun (WGS) entry which is preliminary data.</text>
</comment>
<dbReference type="RefSeq" id="WP_305998911.1">
    <property type="nucleotide sequence ID" value="NZ_JASNFN010000004.1"/>
</dbReference>
<dbReference type="Gene3D" id="1.20.910.10">
    <property type="entry name" value="Heme oxygenase-like"/>
    <property type="match status" value="1"/>
</dbReference>
<dbReference type="EMBL" id="JASNFN010000004">
    <property type="protein sequence ID" value="MDP5182213.1"/>
    <property type="molecule type" value="Genomic_DNA"/>
</dbReference>
<dbReference type="Proteomes" id="UP001233673">
    <property type="component" value="Unassembled WGS sequence"/>
</dbReference>
<evidence type="ECO:0000313" key="2">
    <source>
        <dbReference type="Proteomes" id="UP001233673"/>
    </source>
</evidence>
<organism evidence="1 2">
    <name type="scientific">Blastococcus carthaginiensis</name>
    <dbReference type="NCBI Taxonomy" id="3050034"/>
    <lineage>
        <taxon>Bacteria</taxon>
        <taxon>Bacillati</taxon>
        <taxon>Actinomycetota</taxon>
        <taxon>Actinomycetes</taxon>
        <taxon>Geodermatophilales</taxon>
        <taxon>Geodermatophilaceae</taxon>
        <taxon>Blastococcus</taxon>
    </lineage>
</organism>
<dbReference type="SUPFAM" id="SSF48613">
    <property type="entry name" value="Heme oxygenase-like"/>
    <property type="match status" value="1"/>
</dbReference>
<accession>A0ABT9I9G7</accession>
<protein>
    <submittedName>
        <fullName evidence="1">Biliverdin-producing heme oxygenase</fullName>
    </submittedName>
</protein>
<reference evidence="2" key="1">
    <citation type="submission" date="2023-05" db="EMBL/GenBank/DDBJ databases">
        <title>Draft genome of Pseudofrankia sp. BMG5.37.</title>
        <authorList>
            <person name="Gtari M."/>
            <person name="Ghodhbane F."/>
            <person name="Sbissi I."/>
        </authorList>
    </citation>
    <scope>NUCLEOTIDE SEQUENCE [LARGE SCALE GENOMIC DNA]</scope>
    <source>
        <strain evidence="2">BMG 814</strain>
    </source>
</reference>
<gene>
    <name evidence="1" type="ORF">QOZ88_06150</name>
</gene>